<feature type="transmembrane region" description="Helical" evidence="1">
    <location>
        <begin position="176"/>
        <end position="194"/>
    </location>
</feature>
<accession>A0A024VDB8</accession>
<evidence type="ECO:0000313" key="3">
    <source>
        <dbReference type="Proteomes" id="UP000030690"/>
    </source>
</evidence>
<dbReference type="EMBL" id="KI925012">
    <property type="protein sequence ID" value="ETW20791.1"/>
    <property type="molecule type" value="Genomic_DNA"/>
</dbReference>
<organism evidence="2 3">
    <name type="scientific">Plasmodium falciparum Vietnam Oak-Knoll</name>
    <name type="common">FVO</name>
    <dbReference type="NCBI Taxonomy" id="1036723"/>
    <lineage>
        <taxon>Eukaryota</taxon>
        <taxon>Sar</taxon>
        <taxon>Alveolata</taxon>
        <taxon>Apicomplexa</taxon>
        <taxon>Aconoidasida</taxon>
        <taxon>Haemosporida</taxon>
        <taxon>Plasmodiidae</taxon>
        <taxon>Plasmodium</taxon>
        <taxon>Plasmodium (Laverania)</taxon>
    </lineage>
</organism>
<sequence length="230" mass="27063">MNKKNYCINPNNLNRIKSNEYNKNVPSNILDVNMKNMKKSTNAIDKLFLFIKKAFMFGLIICVFQYSFFNSTFSTNDNKNLERINEYIISRNLIEDSELLNKSCVQVKENIVDKIENIYESKRNDFISKVTEFFKKISNYIEKEIRQVLTYFKEGKKDTVKSGVTFFNRIIGFFKGLKIFSMPILTTVSAILLFRFKYQLASILFGFLPLLSCMFIMYKIIKVNSEMSKK</sequence>
<dbReference type="AlphaFoldDB" id="A0A024VDB8"/>
<reference evidence="2 3" key="1">
    <citation type="submission" date="2013-02" db="EMBL/GenBank/DDBJ databases">
        <title>The Genome Annotation of Plasmodium falciparum Vietnam Oak-Knoll (FVO).</title>
        <authorList>
            <consortium name="The Broad Institute Genome Sequencing Platform"/>
            <consortium name="The Broad Institute Genome Sequencing Center for Infectious Disease"/>
            <person name="Neafsey D."/>
            <person name="Hoffman S."/>
            <person name="Volkman S."/>
            <person name="Rosenthal P."/>
            <person name="Walker B."/>
            <person name="Young S.K."/>
            <person name="Zeng Q."/>
            <person name="Gargeya S."/>
            <person name="Fitzgerald M."/>
            <person name="Haas B."/>
            <person name="Abouelleil A."/>
            <person name="Allen A.W."/>
            <person name="Alvarado L."/>
            <person name="Arachchi H.M."/>
            <person name="Berlin A.M."/>
            <person name="Chapman S.B."/>
            <person name="Gainer-Dewar J."/>
            <person name="Goldberg J."/>
            <person name="Griggs A."/>
            <person name="Gujja S."/>
            <person name="Hansen M."/>
            <person name="Howarth C."/>
            <person name="Imamovic A."/>
            <person name="Ireland A."/>
            <person name="Larimer J."/>
            <person name="McCowan C."/>
            <person name="Murphy C."/>
            <person name="Pearson M."/>
            <person name="Poon T.W."/>
            <person name="Priest M."/>
            <person name="Roberts A."/>
            <person name="Saif S."/>
            <person name="Shea T."/>
            <person name="Sisk P."/>
            <person name="Sykes S."/>
            <person name="Wortman J."/>
            <person name="Nusbaum C."/>
            <person name="Birren B."/>
        </authorList>
    </citation>
    <scope>NUCLEOTIDE SEQUENCE [LARGE SCALE GENOMIC DNA]</scope>
    <source>
        <strain evidence="3">Vietnam Oak-Knoll (FVO)</strain>
    </source>
</reference>
<protein>
    <submittedName>
        <fullName evidence="2">Uncharacterized protein</fullName>
    </submittedName>
</protein>
<reference evidence="2 3" key="2">
    <citation type="submission" date="2013-02" db="EMBL/GenBank/DDBJ databases">
        <title>The Genome Sequence of Plasmodium falciparum Vietnam Oak-Knoll (FVO).</title>
        <authorList>
            <consortium name="The Broad Institute Genome Sequencing Platform"/>
            <consortium name="The Broad Institute Genome Sequencing Center for Infectious Disease"/>
            <person name="Neafsey D."/>
            <person name="Cheeseman I."/>
            <person name="Volkman S."/>
            <person name="Adams J."/>
            <person name="Walker B."/>
            <person name="Young S.K."/>
            <person name="Zeng Q."/>
            <person name="Gargeya S."/>
            <person name="Fitzgerald M."/>
            <person name="Haas B."/>
            <person name="Abouelleil A."/>
            <person name="Alvarado L."/>
            <person name="Arachchi H.M."/>
            <person name="Berlin A.M."/>
            <person name="Chapman S.B."/>
            <person name="Dewar J."/>
            <person name="Goldberg J."/>
            <person name="Griggs A."/>
            <person name="Gujja S."/>
            <person name="Hansen M."/>
            <person name="Howarth C."/>
            <person name="Imamovic A."/>
            <person name="Larimer J."/>
            <person name="McCowan C."/>
            <person name="Murphy C."/>
            <person name="Neiman D."/>
            <person name="Pearson M."/>
            <person name="Priest M."/>
            <person name="Roberts A."/>
            <person name="Saif S."/>
            <person name="Shea T."/>
            <person name="Sisk P."/>
            <person name="Sykes S."/>
            <person name="Wortman J."/>
            <person name="Nusbaum C."/>
            <person name="Birren B."/>
        </authorList>
    </citation>
    <scope>NUCLEOTIDE SEQUENCE [LARGE SCALE GENOMIC DNA]</scope>
    <source>
        <strain evidence="3">Vietnam Oak-Knoll (FVO)</strain>
    </source>
</reference>
<name>A0A024VDB8_PLAFA</name>
<feature type="transmembrane region" description="Helical" evidence="1">
    <location>
        <begin position="47"/>
        <end position="69"/>
    </location>
</feature>
<feature type="transmembrane region" description="Helical" evidence="1">
    <location>
        <begin position="200"/>
        <end position="221"/>
    </location>
</feature>
<keyword evidence="1" id="KW-0812">Transmembrane</keyword>
<dbReference type="OrthoDB" id="372643at2759"/>
<evidence type="ECO:0000256" key="1">
    <source>
        <dbReference type="SAM" id="Phobius"/>
    </source>
</evidence>
<proteinExistence type="predicted"/>
<keyword evidence="1" id="KW-1133">Transmembrane helix</keyword>
<dbReference type="Proteomes" id="UP000030690">
    <property type="component" value="Unassembled WGS sequence"/>
</dbReference>
<keyword evidence="1" id="KW-0472">Membrane</keyword>
<evidence type="ECO:0000313" key="2">
    <source>
        <dbReference type="EMBL" id="ETW20791.1"/>
    </source>
</evidence>
<gene>
    <name evidence="2" type="ORF">PFFVO_00346</name>
</gene>